<dbReference type="InterPro" id="IPR011674">
    <property type="entry name" value="DUF1616"/>
</dbReference>
<feature type="transmembrane region" description="Helical" evidence="1">
    <location>
        <begin position="20"/>
        <end position="42"/>
    </location>
</feature>
<evidence type="ECO:0000313" key="4">
    <source>
        <dbReference type="Proteomes" id="UP000296706"/>
    </source>
</evidence>
<dbReference type="RefSeq" id="WP_049994663.1">
    <property type="nucleotide sequence ID" value="NZ_CP031310.1"/>
</dbReference>
<dbReference type="InterPro" id="IPR014495">
    <property type="entry name" value="UCP018671"/>
</dbReference>
<reference evidence="3 4" key="1">
    <citation type="journal article" date="2019" name="Nat. Commun.">
        <title>A new type of DNA phosphorothioation-based antiviral system in archaea.</title>
        <authorList>
            <person name="Xiong L."/>
            <person name="Liu S."/>
            <person name="Chen S."/>
            <person name="Xiao Y."/>
            <person name="Zhu B."/>
            <person name="Gao Y."/>
            <person name="Zhang Y."/>
            <person name="Chen B."/>
            <person name="Luo J."/>
            <person name="Deng Z."/>
            <person name="Chen X."/>
            <person name="Wang L."/>
            <person name="Chen S."/>
        </authorList>
    </citation>
    <scope>NUCLEOTIDE SEQUENCE [LARGE SCALE GENOMIC DNA]</scope>
    <source>
        <strain evidence="3 4">CBA1105</strain>
    </source>
</reference>
<protein>
    <submittedName>
        <fullName evidence="3">DUF1616 domain-containing protein</fullName>
    </submittedName>
</protein>
<feature type="domain" description="DUF1616" evidence="2">
    <location>
        <begin position="25"/>
        <end position="327"/>
    </location>
</feature>
<dbReference type="OrthoDB" id="82282at2157"/>
<dbReference type="PIRSF" id="PIRSF018671">
    <property type="entry name" value="UCP018671"/>
    <property type="match status" value="1"/>
</dbReference>
<evidence type="ECO:0000313" key="3">
    <source>
        <dbReference type="EMBL" id="QCC51723.1"/>
    </source>
</evidence>
<feature type="transmembrane region" description="Helical" evidence="1">
    <location>
        <begin position="89"/>
        <end position="110"/>
    </location>
</feature>
<dbReference type="AlphaFoldDB" id="A0A4D6HCK3"/>
<gene>
    <name evidence="3" type="ORF">DV733_10965</name>
</gene>
<accession>A0A4D6HCK3</accession>
<dbReference type="KEGG" id="hsn:DV733_10965"/>
<keyword evidence="1" id="KW-0812">Transmembrane</keyword>
<sequence length="331" mass="36286">MAAGRTLWLLLPRQLRELPADLAAIAVLVVLANLSVFAPVLADTPLRIGLGFAFVLFAPGYTFVAALFPERGEPPESDDDGGIDGIERLALSFGLSIAIVPLIGLVLNFTPWGIRLGPIMVATSGVTLGFIALATVRRWDLPEAERFRVPYRSWLADARAELFEPDSSKDAALNVLLVLSILLAVTTVGYALFVPKEGEAFTELYLLSETDDGELVADDYPTNFTVGEPQPLVVGVGNHEHRSMDYTVIVELQRVEIVDNETQVLESRELDRAQASVDDGETWQEPVEVTPTMSGERLRLAFLLYESPPPGDPAFETAYRRAHLWVNVTGR</sequence>
<dbReference type="STRING" id="1457250.GCA_000755225_00700"/>
<dbReference type="Pfam" id="PF07760">
    <property type="entry name" value="DUF1616"/>
    <property type="match status" value="1"/>
</dbReference>
<dbReference type="EMBL" id="CP031310">
    <property type="protein sequence ID" value="QCC51723.1"/>
    <property type="molecule type" value="Genomic_DNA"/>
</dbReference>
<organism evidence="3 4">
    <name type="scientific">Halapricum salinum</name>
    <dbReference type="NCBI Taxonomy" id="1457250"/>
    <lineage>
        <taxon>Archaea</taxon>
        <taxon>Methanobacteriati</taxon>
        <taxon>Methanobacteriota</taxon>
        <taxon>Stenosarchaea group</taxon>
        <taxon>Halobacteria</taxon>
        <taxon>Halobacteriales</taxon>
        <taxon>Haloarculaceae</taxon>
        <taxon>Halapricum</taxon>
    </lineage>
</organism>
<keyword evidence="1" id="KW-1133">Transmembrane helix</keyword>
<keyword evidence="4" id="KW-1185">Reference proteome</keyword>
<dbReference type="GeneID" id="39848389"/>
<feature type="transmembrane region" description="Helical" evidence="1">
    <location>
        <begin position="116"/>
        <end position="136"/>
    </location>
</feature>
<proteinExistence type="predicted"/>
<name>A0A4D6HCK3_9EURY</name>
<dbReference type="Proteomes" id="UP000296706">
    <property type="component" value="Chromosome"/>
</dbReference>
<evidence type="ECO:0000259" key="2">
    <source>
        <dbReference type="Pfam" id="PF07760"/>
    </source>
</evidence>
<keyword evidence="1" id="KW-0472">Membrane</keyword>
<feature type="transmembrane region" description="Helical" evidence="1">
    <location>
        <begin position="48"/>
        <end position="68"/>
    </location>
</feature>
<feature type="transmembrane region" description="Helical" evidence="1">
    <location>
        <begin position="171"/>
        <end position="193"/>
    </location>
</feature>
<evidence type="ECO:0000256" key="1">
    <source>
        <dbReference type="SAM" id="Phobius"/>
    </source>
</evidence>